<sequence>MPKLSEWVVRFRFNRARLLMEMGRWAEALAVLQDERP</sequence>
<reference evidence="1" key="1">
    <citation type="journal article" date="2015" name="Nature">
        <title>Complex archaea that bridge the gap between prokaryotes and eukaryotes.</title>
        <authorList>
            <person name="Spang A."/>
            <person name="Saw J.H."/>
            <person name="Jorgensen S.L."/>
            <person name="Zaremba-Niedzwiedzka K."/>
            <person name="Martijn J."/>
            <person name="Lind A.E."/>
            <person name="van Eijk R."/>
            <person name="Schleper C."/>
            <person name="Guy L."/>
            <person name="Ettema T.J."/>
        </authorList>
    </citation>
    <scope>NUCLEOTIDE SEQUENCE</scope>
</reference>
<comment type="caution">
    <text evidence="1">The sequence shown here is derived from an EMBL/GenBank/DDBJ whole genome shotgun (WGS) entry which is preliminary data.</text>
</comment>
<evidence type="ECO:0008006" key="2">
    <source>
        <dbReference type="Google" id="ProtNLM"/>
    </source>
</evidence>
<accession>A0A0F9H0S9</accession>
<dbReference type="EMBL" id="LAZR01016408">
    <property type="protein sequence ID" value="KKM04645.1"/>
    <property type="molecule type" value="Genomic_DNA"/>
</dbReference>
<proteinExistence type="predicted"/>
<organism evidence="1">
    <name type="scientific">marine sediment metagenome</name>
    <dbReference type="NCBI Taxonomy" id="412755"/>
    <lineage>
        <taxon>unclassified sequences</taxon>
        <taxon>metagenomes</taxon>
        <taxon>ecological metagenomes</taxon>
    </lineage>
</organism>
<protein>
    <recommendedName>
        <fullName evidence="2">Tetratricopeptide repeat protein</fullName>
    </recommendedName>
</protein>
<dbReference type="SUPFAM" id="SSF48452">
    <property type="entry name" value="TPR-like"/>
    <property type="match status" value="1"/>
</dbReference>
<dbReference type="InterPro" id="IPR011990">
    <property type="entry name" value="TPR-like_helical_dom_sf"/>
</dbReference>
<dbReference type="AlphaFoldDB" id="A0A0F9H0S9"/>
<name>A0A0F9H0S9_9ZZZZ</name>
<evidence type="ECO:0000313" key="1">
    <source>
        <dbReference type="EMBL" id="KKM04645.1"/>
    </source>
</evidence>
<gene>
    <name evidence="1" type="ORF">LCGC14_1762160</name>
</gene>